<comment type="caution">
    <text evidence="2">The sequence shown here is derived from an EMBL/GenBank/DDBJ whole genome shotgun (WGS) entry which is preliminary data.</text>
</comment>
<dbReference type="Proteomes" id="UP000307169">
    <property type="component" value="Unassembled WGS sequence"/>
</dbReference>
<gene>
    <name evidence="3" type="ORF">E3Q01_01353</name>
    <name evidence="2" type="ORF">E3Q17_01450</name>
</gene>
<dbReference type="PANTHER" id="PTHR12350">
    <property type="entry name" value="HISTONE-LYSINE N-METHYLTRANSFERASE-RELATED"/>
    <property type="match status" value="1"/>
</dbReference>
<dbReference type="EMBL" id="SPRX01000012">
    <property type="protein sequence ID" value="TIC67236.1"/>
    <property type="molecule type" value="Genomic_DNA"/>
</dbReference>
<dbReference type="Pfam" id="PF00856">
    <property type="entry name" value="SET"/>
    <property type="match status" value="1"/>
</dbReference>
<reference evidence="4 5" key="1">
    <citation type="submission" date="2019-03" db="EMBL/GenBank/DDBJ databases">
        <title>Sequencing 25 genomes of Wallemia mellicola.</title>
        <authorList>
            <person name="Gostincar C."/>
        </authorList>
    </citation>
    <scope>NUCLEOTIDE SEQUENCE [LARGE SCALE GENOMIC DNA]</scope>
    <source>
        <strain evidence="2 4">EXF-1262</strain>
        <strain evidence="3 5">EXF-757</strain>
    </source>
</reference>
<name>A0A4T0M5D6_9BASI</name>
<dbReference type="OMA" id="GYWLNGH"/>
<protein>
    <recommendedName>
        <fullName evidence="1">SET domain-containing protein</fullName>
    </recommendedName>
</protein>
<evidence type="ECO:0000313" key="2">
    <source>
        <dbReference type="EMBL" id="TIC02410.1"/>
    </source>
</evidence>
<dbReference type="Proteomes" id="UP000310708">
    <property type="component" value="Unassembled WGS sequence"/>
</dbReference>
<dbReference type="InterPro" id="IPR046341">
    <property type="entry name" value="SET_dom_sf"/>
</dbReference>
<dbReference type="InterPro" id="IPR053201">
    <property type="entry name" value="Flavunoidine_N-MTase"/>
</dbReference>
<dbReference type="SUPFAM" id="SSF82199">
    <property type="entry name" value="SET domain"/>
    <property type="match status" value="1"/>
</dbReference>
<dbReference type="PROSITE" id="PS50280">
    <property type="entry name" value="SET"/>
    <property type="match status" value="1"/>
</dbReference>
<dbReference type="Gene3D" id="2.170.270.10">
    <property type="entry name" value="SET domain"/>
    <property type="match status" value="1"/>
</dbReference>
<dbReference type="InterPro" id="IPR001214">
    <property type="entry name" value="SET_dom"/>
</dbReference>
<dbReference type="EMBL" id="SPRH01000012">
    <property type="protein sequence ID" value="TIC02410.1"/>
    <property type="molecule type" value="Genomic_DNA"/>
</dbReference>
<organism evidence="2 4">
    <name type="scientific">Wallemia mellicola</name>
    <dbReference type="NCBI Taxonomy" id="1708541"/>
    <lineage>
        <taxon>Eukaryota</taxon>
        <taxon>Fungi</taxon>
        <taxon>Dikarya</taxon>
        <taxon>Basidiomycota</taxon>
        <taxon>Wallemiomycotina</taxon>
        <taxon>Wallemiomycetes</taxon>
        <taxon>Wallemiales</taxon>
        <taxon>Wallemiaceae</taxon>
        <taxon>Wallemia</taxon>
    </lineage>
</organism>
<evidence type="ECO:0000313" key="5">
    <source>
        <dbReference type="Proteomes" id="UP000310708"/>
    </source>
</evidence>
<dbReference type="AlphaFoldDB" id="A0A4T0M5D6"/>
<accession>A0A4T0M5D6</accession>
<sequence length="154" mass="17668">MSSTHSGLIRVVKCPGDYMSYALADKDFKKDEIISYLDSASYSERAYTSVQVDSDKHIELNCDLVYINHSCEPNVAFVINGQDKKNWFLKALVDIKKDTPLEFFYPSTEWSMDQAFDCHCKKDNCLGFIKGAAFINKENLKNYFVNQHILSLIN</sequence>
<feature type="domain" description="SET" evidence="1">
    <location>
        <begin position="1"/>
        <end position="106"/>
    </location>
</feature>
<dbReference type="PANTHER" id="PTHR12350:SF19">
    <property type="entry name" value="SET DOMAIN-CONTAINING PROTEIN"/>
    <property type="match status" value="1"/>
</dbReference>
<evidence type="ECO:0000259" key="1">
    <source>
        <dbReference type="PROSITE" id="PS50280"/>
    </source>
</evidence>
<proteinExistence type="predicted"/>
<evidence type="ECO:0000313" key="3">
    <source>
        <dbReference type="EMBL" id="TIC67236.1"/>
    </source>
</evidence>
<evidence type="ECO:0000313" key="4">
    <source>
        <dbReference type="Proteomes" id="UP000307169"/>
    </source>
</evidence>